<dbReference type="GO" id="GO:0005737">
    <property type="term" value="C:cytoplasm"/>
    <property type="evidence" value="ECO:0007669"/>
    <property type="project" value="TreeGrafter"/>
</dbReference>
<evidence type="ECO:0000259" key="5">
    <source>
        <dbReference type="PROSITE" id="PS51296"/>
    </source>
</evidence>
<evidence type="ECO:0000256" key="2">
    <source>
        <dbReference type="ARBA" id="ARBA00022630"/>
    </source>
</evidence>
<keyword evidence="7" id="KW-1185">Reference proteome</keyword>
<evidence type="ECO:0000256" key="1">
    <source>
        <dbReference type="ARBA" id="ARBA00001974"/>
    </source>
</evidence>
<keyword evidence="3" id="KW-0274">FAD</keyword>
<sequence>MRKILSSALAVSLRRTPIMTPRLTQRLAITLISLPIIRYSFQTLNLNDVYEISIEDDLKEGEMREVQVGPKKEDAVLVCKVEGQIYCVSNSCPHVGAPLSAGFLVGDKVKCPFHNASFSIKDGAHEEGPMFRGLQTFPIKQENGQLIIRVEKELLNAPRTLNMATKGDDPTHVVIVGGGVSGQSAAETLRQAGFKGKITIITAEDSLPYDRTPMSKMSFLVKLQGLQIRQPSFYEQYGIDVLTNKSVDSIDVNNQEVVIGKDKIRYDKLLLATGGTARKPTLDGVNLNNVHTLRQFNDLLQIREKAKTSKNIVIVGASFIGMETASAIKKELKDQVNITVVDNTSVPFERVLGSEVGASLQKLHQANGVEFELSAGVKRIAGEGSVSRVDLLNGKSLLADLVILGTGIQPNNQLAKDQLKLSPNGGIETDVFLKAAKNVYASGDIASYPYWVTGEYVRIEHQNEAIRQGFIAALNILGRPTPLTDVPFFWTRQWDRTLAYSGVGQGFDEVIIDGDLNQQKFIAYYAKKGRIVASASMNTPNAQMIISEALRLNVMPSAQELKENKTTLDEIKKVVLSKGTSCHCKRSGQCQAQL</sequence>
<evidence type="ECO:0000256" key="3">
    <source>
        <dbReference type="ARBA" id="ARBA00022827"/>
    </source>
</evidence>
<dbReference type="Proteomes" id="UP000688137">
    <property type="component" value="Unassembled WGS sequence"/>
</dbReference>
<accession>A0A8S1K584</accession>
<feature type="domain" description="Rieske" evidence="5">
    <location>
        <begin position="50"/>
        <end position="148"/>
    </location>
</feature>
<name>A0A8S1K584_PARPR</name>
<reference evidence="6" key="1">
    <citation type="submission" date="2021-01" db="EMBL/GenBank/DDBJ databases">
        <authorList>
            <consortium name="Genoscope - CEA"/>
            <person name="William W."/>
        </authorList>
    </citation>
    <scope>NUCLEOTIDE SEQUENCE</scope>
</reference>
<dbReference type="InterPro" id="IPR028202">
    <property type="entry name" value="Reductase_C"/>
</dbReference>
<evidence type="ECO:0000313" key="7">
    <source>
        <dbReference type="Proteomes" id="UP000688137"/>
    </source>
</evidence>
<dbReference type="PANTHER" id="PTHR43557">
    <property type="entry name" value="APOPTOSIS-INDUCING FACTOR 1"/>
    <property type="match status" value="1"/>
</dbReference>
<dbReference type="OMA" id="MYGIVTD"/>
<dbReference type="InterPro" id="IPR023753">
    <property type="entry name" value="FAD/NAD-binding_dom"/>
</dbReference>
<dbReference type="GO" id="GO:0051537">
    <property type="term" value="F:2 iron, 2 sulfur cluster binding"/>
    <property type="evidence" value="ECO:0007669"/>
    <property type="project" value="InterPro"/>
</dbReference>
<dbReference type="GO" id="GO:0016651">
    <property type="term" value="F:oxidoreductase activity, acting on NAD(P)H"/>
    <property type="evidence" value="ECO:0007669"/>
    <property type="project" value="TreeGrafter"/>
</dbReference>
<comment type="cofactor">
    <cofactor evidence="1">
        <name>FAD</name>
        <dbReference type="ChEBI" id="CHEBI:57692"/>
    </cofactor>
</comment>
<dbReference type="PROSITE" id="PS51296">
    <property type="entry name" value="RIESKE"/>
    <property type="match status" value="1"/>
</dbReference>
<keyword evidence="2" id="KW-0285">Flavoprotein</keyword>
<evidence type="ECO:0000313" key="6">
    <source>
        <dbReference type="EMBL" id="CAD8050439.1"/>
    </source>
</evidence>
<dbReference type="Pfam" id="PF00355">
    <property type="entry name" value="Rieske"/>
    <property type="match status" value="1"/>
</dbReference>
<evidence type="ECO:0000256" key="4">
    <source>
        <dbReference type="ARBA" id="ARBA00023002"/>
    </source>
</evidence>
<proteinExistence type="predicted"/>
<dbReference type="Pfam" id="PF14759">
    <property type="entry name" value="Reductase_C"/>
    <property type="match status" value="1"/>
</dbReference>
<comment type="caution">
    <text evidence="6">The sequence shown here is derived from an EMBL/GenBank/DDBJ whole genome shotgun (WGS) entry which is preliminary data.</text>
</comment>
<dbReference type="PANTHER" id="PTHR43557:SF2">
    <property type="entry name" value="RIESKE DOMAIN-CONTAINING PROTEIN-RELATED"/>
    <property type="match status" value="1"/>
</dbReference>
<keyword evidence="4" id="KW-0560">Oxidoreductase</keyword>
<gene>
    <name evidence="6" type="ORF">PPRIM_AZ9-3.1.T0170058</name>
</gene>
<dbReference type="InterPro" id="IPR050446">
    <property type="entry name" value="FAD-oxidoreductase/Apoptosis"/>
</dbReference>
<dbReference type="Pfam" id="PF07992">
    <property type="entry name" value="Pyr_redox_2"/>
    <property type="match status" value="1"/>
</dbReference>
<dbReference type="InterPro" id="IPR017941">
    <property type="entry name" value="Rieske_2Fe-2S"/>
</dbReference>
<organism evidence="6 7">
    <name type="scientific">Paramecium primaurelia</name>
    <dbReference type="NCBI Taxonomy" id="5886"/>
    <lineage>
        <taxon>Eukaryota</taxon>
        <taxon>Sar</taxon>
        <taxon>Alveolata</taxon>
        <taxon>Ciliophora</taxon>
        <taxon>Intramacronucleata</taxon>
        <taxon>Oligohymenophorea</taxon>
        <taxon>Peniculida</taxon>
        <taxon>Parameciidae</taxon>
        <taxon>Paramecium</taxon>
    </lineage>
</organism>
<dbReference type="EMBL" id="CAJJDM010000012">
    <property type="protein sequence ID" value="CAD8050439.1"/>
    <property type="molecule type" value="Genomic_DNA"/>
</dbReference>
<dbReference type="AlphaFoldDB" id="A0A8S1K584"/>
<protein>
    <recommendedName>
        <fullName evidence="5">Rieske domain-containing protein</fullName>
    </recommendedName>
</protein>